<dbReference type="CDD" id="cd19499">
    <property type="entry name" value="RecA-like_ClpB_Hsp104-like"/>
    <property type="match status" value="1"/>
</dbReference>
<keyword evidence="1" id="KW-0677">Repeat</keyword>
<evidence type="ECO:0000259" key="5">
    <source>
        <dbReference type="SMART" id="SM00382"/>
    </source>
</evidence>
<name>A0A2M7LQS9_9BACT</name>
<dbReference type="Gene3D" id="3.40.50.300">
    <property type="entry name" value="P-loop containing nucleotide triphosphate hydrolases"/>
    <property type="match status" value="2"/>
</dbReference>
<evidence type="ECO:0000256" key="3">
    <source>
        <dbReference type="ARBA" id="ARBA00022840"/>
    </source>
</evidence>
<dbReference type="PANTHER" id="PTHR11638:SF18">
    <property type="entry name" value="HEAT SHOCK PROTEIN 104"/>
    <property type="match status" value="1"/>
</dbReference>
<dbReference type="CDD" id="cd00009">
    <property type="entry name" value="AAA"/>
    <property type="match status" value="1"/>
</dbReference>
<dbReference type="GO" id="GO:0005524">
    <property type="term" value="F:ATP binding"/>
    <property type="evidence" value="ECO:0007669"/>
    <property type="project" value="UniProtKB-KW"/>
</dbReference>
<organism evidence="6 7">
    <name type="scientific">Candidatus Roizmanbacteria bacterium CG_4_10_14_3_um_filter_33_21</name>
    <dbReference type="NCBI Taxonomy" id="1974830"/>
    <lineage>
        <taxon>Bacteria</taxon>
        <taxon>Candidatus Roizmaniibacteriota</taxon>
    </lineage>
</organism>
<accession>A0A2M7LQS9</accession>
<evidence type="ECO:0000256" key="2">
    <source>
        <dbReference type="ARBA" id="ARBA00022741"/>
    </source>
</evidence>
<dbReference type="PRINTS" id="PR00300">
    <property type="entry name" value="CLPPROTEASEA"/>
</dbReference>
<dbReference type="Proteomes" id="UP000229708">
    <property type="component" value="Unassembled WGS sequence"/>
</dbReference>
<dbReference type="InterPro" id="IPR003593">
    <property type="entry name" value="AAA+_ATPase"/>
</dbReference>
<dbReference type="Pfam" id="PF10431">
    <property type="entry name" value="ClpB_D2-small"/>
    <property type="match status" value="1"/>
</dbReference>
<feature type="domain" description="AAA+ ATPase" evidence="5">
    <location>
        <begin position="438"/>
        <end position="605"/>
    </location>
</feature>
<dbReference type="GO" id="GO:0005737">
    <property type="term" value="C:cytoplasm"/>
    <property type="evidence" value="ECO:0007669"/>
    <property type="project" value="TreeGrafter"/>
</dbReference>
<evidence type="ECO:0000256" key="4">
    <source>
        <dbReference type="ARBA" id="ARBA00023186"/>
    </source>
</evidence>
<dbReference type="PANTHER" id="PTHR11638">
    <property type="entry name" value="ATP-DEPENDENT CLP PROTEASE"/>
    <property type="match status" value="1"/>
</dbReference>
<proteinExistence type="predicted"/>
<feature type="domain" description="AAA+ ATPase" evidence="5">
    <location>
        <begin position="161"/>
        <end position="314"/>
    </location>
</feature>
<dbReference type="GO" id="GO:0034605">
    <property type="term" value="P:cellular response to heat"/>
    <property type="evidence" value="ECO:0007669"/>
    <property type="project" value="TreeGrafter"/>
</dbReference>
<evidence type="ECO:0000256" key="1">
    <source>
        <dbReference type="ARBA" id="ARBA00022737"/>
    </source>
</evidence>
<keyword evidence="2" id="KW-0547">Nucleotide-binding</keyword>
<dbReference type="Pfam" id="PF17871">
    <property type="entry name" value="AAA_lid_9"/>
    <property type="match status" value="1"/>
</dbReference>
<evidence type="ECO:0000313" key="7">
    <source>
        <dbReference type="Proteomes" id="UP000229708"/>
    </source>
</evidence>
<keyword evidence="3" id="KW-0067">ATP-binding</keyword>
<dbReference type="InterPro" id="IPR027417">
    <property type="entry name" value="P-loop_NTPase"/>
</dbReference>
<gene>
    <name evidence="6" type="ORF">COZ39_04485</name>
</gene>
<protein>
    <recommendedName>
        <fullName evidence="5">AAA+ ATPase domain-containing protein</fullName>
    </recommendedName>
</protein>
<dbReference type="InterPro" id="IPR050130">
    <property type="entry name" value="ClpA_ClpB"/>
</dbReference>
<dbReference type="GO" id="GO:0016887">
    <property type="term" value="F:ATP hydrolysis activity"/>
    <property type="evidence" value="ECO:0007669"/>
    <property type="project" value="InterPro"/>
</dbReference>
<dbReference type="Gene3D" id="1.10.8.60">
    <property type="match status" value="2"/>
</dbReference>
<dbReference type="InterPro" id="IPR041546">
    <property type="entry name" value="ClpA/ClpB_AAA_lid"/>
</dbReference>
<dbReference type="SUPFAM" id="SSF52540">
    <property type="entry name" value="P-loop containing nucleoside triphosphate hydrolases"/>
    <property type="match status" value="2"/>
</dbReference>
<dbReference type="AlphaFoldDB" id="A0A2M7LQS9"/>
<feature type="non-terminal residue" evidence="6">
    <location>
        <position position="1"/>
    </location>
</feature>
<comment type="caution">
    <text evidence="6">The sequence shown here is derived from an EMBL/GenBank/DDBJ whole genome shotgun (WGS) entry which is preliminary data.</text>
</comment>
<evidence type="ECO:0000313" key="6">
    <source>
        <dbReference type="EMBL" id="PIX70443.1"/>
    </source>
</evidence>
<dbReference type="Pfam" id="PF00004">
    <property type="entry name" value="AAA"/>
    <property type="match status" value="1"/>
</dbReference>
<dbReference type="Pfam" id="PF07724">
    <property type="entry name" value="AAA_2"/>
    <property type="match status" value="1"/>
</dbReference>
<dbReference type="EMBL" id="PFJI01000193">
    <property type="protein sequence ID" value="PIX70443.1"/>
    <property type="molecule type" value="Genomic_DNA"/>
</dbReference>
<dbReference type="SMART" id="SM00382">
    <property type="entry name" value="AAA"/>
    <property type="match status" value="2"/>
</dbReference>
<reference evidence="7" key="1">
    <citation type="submission" date="2017-09" db="EMBL/GenBank/DDBJ databases">
        <title>Depth-based differentiation of microbial function through sediment-hosted aquifers and enrichment of novel symbionts in the deep terrestrial subsurface.</title>
        <authorList>
            <person name="Probst A.J."/>
            <person name="Ladd B."/>
            <person name="Jarett J.K."/>
            <person name="Geller-Mcgrath D.E."/>
            <person name="Sieber C.M.K."/>
            <person name="Emerson J.B."/>
            <person name="Anantharaman K."/>
            <person name="Thomas B.C."/>
            <person name="Malmstrom R."/>
            <person name="Stieglmeier M."/>
            <person name="Klingl A."/>
            <person name="Woyke T."/>
            <person name="Ryan C.M."/>
            <person name="Banfield J.F."/>
        </authorList>
    </citation>
    <scope>NUCLEOTIDE SEQUENCE [LARGE SCALE GENOMIC DNA]</scope>
</reference>
<dbReference type="InterPro" id="IPR003959">
    <property type="entry name" value="ATPase_AAA_core"/>
</dbReference>
<dbReference type="InterPro" id="IPR019489">
    <property type="entry name" value="Clp_ATPase_C"/>
</dbReference>
<sequence length="685" mass="78489">RLGFNLMSCCIGAWIRLSILIFFFIIQAIYVFTIPLLLISYFISIPINFLIYLIQPSCEVIKNKIKTDFIRTHLLQSENQIVVERWFDYFYKNFIEKTRWWKLHSLFLTPPLGRDWTQGYTPTLDDFCINLTSSEYQKPIKRIFGRENEIKTIETALTKTQSANVIIIGEEGVGKHTLIDDVAYHIYNGQTNPLLAYKRLLKINLEKILTQTTDQKQRENLLSVLLEEAEEAKNVIILIDNFDKYVSGDQDRVDLTLVFEKMAKSEHLQIIGITTPFLYQKHIYNNDHLNHLFTPVNIKEINRSQAEEIMLDVCLRYEKHYQITIPYETIIATVDKSDFYITSIPFPEKAIDLLDHACSSLLENSKSKKNLVLLPAHIDETLSSITHTPTQLSQKIKDKLNSLETDLNNKIINQGVAINSLSSALRRSFVLLGKRKKPLASFLFLGPTGVGKTETAKALNSIFFKDTPIIRFDMSLYQSKDDIPNLIGSPETNQPGQLTNALRNNPYGVLLLDEIEKADRDLLNIFLTIFDEGYYNDGNDKRVDCKNLIIIATSNAGTNLLFTKNTSLISPKITNNLISFLTEENLFSPEFLNRFDGVILFNPIDKISAETIAKAKLQIIINDIYKLYKVKISVKDEMINQVVASSNYAQFGARELERTLRQTIEDKIVKLILENKVKEGDSISL</sequence>
<keyword evidence="4" id="KW-0143">Chaperone</keyword>
<dbReference type="InterPro" id="IPR001270">
    <property type="entry name" value="ClpA/B"/>
</dbReference>